<proteinExistence type="predicted"/>
<comment type="caution">
    <text evidence="1">The sequence shown here is derived from an EMBL/GenBank/DDBJ whole genome shotgun (WGS) entry which is preliminary data.</text>
</comment>
<dbReference type="STRING" id="159449.B4N89_45170"/>
<organism evidence="1 2">
    <name type="scientific">Embleya scabrispora</name>
    <dbReference type="NCBI Taxonomy" id="159449"/>
    <lineage>
        <taxon>Bacteria</taxon>
        <taxon>Bacillati</taxon>
        <taxon>Actinomycetota</taxon>
        <taxon>Actinomycetes</taxon>
        <taxon>Kitasatosporales</taxon>
        <taxon>Streptomycetaceae</taxon>
        <taxon>Embleya</taxon>
    </lineage>
</organism>
<name>A0A1T3NIQ0_9ACTN</name>
<evidence type="ECO:0000313" key="2">
    <source>
        <dbReference type="Proteomes" id="UP000190037"/>
    </source>
</evidence>
<gene>
    <name evidence="1" type="ORF">B4N89_45170</name>
</gene>
<protein>
    <submittedName>
        <fullName evidence="1">Uncharacterized protein</fullName>
    </submittedName>
</protein>
<accession>A0A1T3NIQ0</accession>
<dbReference type="Proteomes" id="UP000190037">
    <property type="component" value="Unassembled WGS sequence"/>
</dbReference>
<keyword evidence="2" id="KW-1185">Reference proteome</keyword>
<reference evidence="1 2" key="1">
    <citation type="submission" date="2017-03" db="EMBL/GenBank/DDBJ databases">
        <title>Draft genome sequence of Streptomyces scabrisporus NF3, endophyte isolated from Amphipterygium adstringens.</title>
        <authorList>
            <person name="Vazquez M."/>
            <person name="Ceapa C.D."/>
            <person name="Rodriguez Luna D."/>
            <person name="Sanchez Esquivel S."/>
        </authorList>
    </citation>
    <scope>NUCLEOTIDE SEQUENCE [LARGE SCALE GENOMIC DNA]</scope>
    <source>
        <strain evidence="1 2">NF3</strain>
    </source>
</reference>
<dbReference type="EMBL" id="MWQN01000005">
    <property type="protein sequence ID" value="OPC76683.1"/>
    <property type="molecule type" value="Genomic_DNA"/>
</dbReference>
<evidence type="ECO:0000313" key="1">
    <source>
        <dbReference type="EMBL" id="OPC76683.1"/>
    </source>
</evidence>
<dbReference type="RefSeq" id="WP_143658353.1">
    <property type="nucleotide sequence ID" value="NZ_MWQN01000005.1"/>
</dbReference>
<dbReference type="AlphaFoldDB" id="A0A1T3NIQ0"/>
<sequence>MHTSVPLDSARVAAEHIRKRTATGCGEIAVFENWLTVTHTMVDPEAPAPLSEAGPGRSGHYRICYRMHFSTEWLQRIVPTPESVLRGIEYVAKKHPRELVVVLSEIERLERRLTTAEIGDLLSRNGVVRVAGS</sequence>